<protein>
    <submittedName>
        <fullName evidence="1">DUF4983 domain-containing protein</fullName>
    </submittedName>
</protein>
<organism evidence="1 2">
    <name type="scientific">Niabella pedocola</name>
    <dbReference type="NCBI Taxonomy" id="1752077"/>
    <lineage>
        <taxon>Bacteria</taxon>
        <taxon>Pseudomonadati</taxon>
        <taxon>Bacteroidota</taxon>
        <taxon>Chitinophagia</taxon>
        <taxon>Chitinophagales</taxon>
        <taxon>Chitinophagaceae</taxon>
        <taxon>Niabella</taxon>
    </lineage>
</organism>
<evidence type="ECO:0000313" key="2">
    <source>
        <dbReference type="Proteomes" id="UP001199816"/>
    </source>
</evidence>
<dbReference type="Proteomes" id="UP001199816">
    <property type="component" value="Unassembled WGS sequence"/>
</dbReference>
<sequence length="576" mass="62530">MNYSIYRNIFLGTILAGGLLLIAACSKYNDPPPVFETAVEKPFSKKRKVLLIVLDGAAGLEVKKIAPPAIMGLTEHAKYTWEGFGDAQTADGPSWANILSGKTAAASDITDSTLSPGFDPEDEHEEIPVFSNFFQRLLISGYLPKTVAITPWNTLADRGLKFAASVVNAADDAAVRDSALRNLADDKLGLMLVNFNGINLAGRASAFSADEPAYKNAVLKADGYIKELLDAVAKRSNYQQEDWLIIVTSNHGGEGNRYGDPTILQRKIFTIYNNPSFVKKQFIAPALTNAVNHTAIATQAVLPAASITGMGYDIPAVGGGEFTMMVKVMRTGNFSGNSVLVSKVSHPYTNIRGWELMTNGVNNFRICIGEGGGGTTPRYFLHSKQPLPAVNSGWVTIALVVQTKTDGKRYASVYTNGVKDSTYDMTAYPDLSSPGSPLIIGNITAATGNMPFRAIELGIWNKAVSEDYIKSYPCKSGITSTDDFYSNLIGYWPGNEALGNVYHNKSPLAAGKDLVMNFTPAWSLLSATNCNTPDNFLTTNTDIAPNLFYWVGLNPLTSWGFESKEWLSKYETEFIK</sequence>
<dbReference type="Gene3D" id="3.40.720.10">
    <property type="entry name" value="Alkaline Phosphatase, subunit A"/>
    <property type="match status" value="1"/>
</dbReference>
<accession>A0ABS8PQM4</accession>
<comment type="caution">
    <text evidence="1">The sequence shown here is derived from an EMBL/GenBank/DDBJ whole genome shotgun (WGS) entry which is preliminary data.</text>
</comment>
<proteinExistence type="predicted"/>
<dbReference type="EMBL" id="JAJNEC010000005">
    <property type="protein sequence ID" value="MCD2423384.1"/>
    <property type="molecule type" value="Genomic_DNA"/>
</dbReference>
<dbReference type="SUPFAM" id="SSF53649">
    <property type="entry name" value="Alkaline phosphatase-like"/>
    <property type="match status" value="1"/>
</dbReference>
<dbReference type="Pfam" id="PF13385">
    <property type="entry name" value="Laminin_G_3"/>
    <property type="match status" value="1"/>
</dbReference>
<dbReference type="Gene3D" id="2.60.120.200">
    <property type="match status" value="1"/>
</dbReference>
<dbReference type="RefSeq" id="WP_231004647.1">
    <property type="nucleotide sequence ID" value="NZ_JAJNEC010000005.1"/>
</dbReference>
<keyword evidence="2" id="KW-1185">Reference proteome</keyword>
<dbReference type="PROSITE" id="PS51257">
    <property type="entry name" value="PROKAR_LIPOPROTEIN"/>
    <property type="match status" value="1"/>
</dbReference>
<dbReference type="InterPro" id="IPR013320">
    <property type="entry name" value="ConA-like_dom_sf"/>
</dbReference>
<dbReference type="InterPro" id="IPR002591">
    <property type="entry name" value="Phosphodiest/P_Trfase"/>
</dbReference>
<name>A0ABS8PQM4_9BACT</name>
<reference evidence="1 2" key="1">
    <citation type="submission" date="2021-11" db="EMBL/GenBank/DDBJ databases">
        <title>Genomic of Niabella pedocola.</title>
        <authorList>
            <person name="Wu T."/>
        </authorList>
    </citation>
    <scope>NUCLEOTIDE SEQUENCE [LARGE SCALE GENOMIC DNA]</scope>
    <source>
        <strain evidence="1 2">JCM 31011</strain>
    </source>
</reference>
<gene>
    <name evidence="1" type="ORF">LQ567_11475</name>
</gene>
<dbReference type="Pfam" id="PF01663">
    <property type="entry name" value="Phosphodiest"/>
    <property type="match status" value="1"/>
</dbReference>
<evidence type="ECO:0000313" key="1">
    <source>
        <dbReference type="EMBL" id="MCD2423384.1"/>
    </source>
</evidence>
<dbReference type="InterPro" id="IPR017850">
    <property type="entry name" value="Alkaline_phosphatase_core_sf"/>
</dbReference>
<dbReference type="SUPFAM" id="SSF49899">
    <property type="entry name" value="Concanavalin A-like lectins/glucanases"/>
    <property type="match status" value="1"/>
</dbReference>